<sequence length="400" mass="47026">MRVSIFGAIFVTGSSFCFANKLGAKPRNDSDTNERVPLDSLPHEAYAISSNALSYNVTLVDNKAHVNNKANEERMPQHVYGDVLQRLSEERPNLAAHLANELKNAIGKKKTIHEQGLLEKLLPQDCYEDLRTKLNDIKFEDITDLEIIDESLRTWLNEVLLYRTLINSKEESEVFDDKVVLDLLLEKLEAQVDKPLSETPEHQLYLRRQLVKLFDKLRDDRDLNRLVGVVLRMMVLDSTYKFLVFQEWTKNYYRPENMFTLFVGLDPTDLLHNELFYAWLNYVDWYWYYAEEKRIDRYIIFINVLQRYMKQIAIDLMLDSSSFNDAFPLNAGNDFQKEMKDAWKIKQVASYNSVQKKWRRIERIYGKSYLQRMTSCNGYFITSIPTGLFLHLTTTICMTI</sequence>
<evidence type="ECO:0008006" key="4">
    <source>
        <dbReference type="Google" id="ProtNLM"/>
    </source>
</evidence>
<evidence type="ECO:0000313" key="3">
    <source>
        <dbReference type="Proteomes" id="UP000054928"/>
    </source>
</evidence>
<name>A0A0N7L6F9_PLAHL</name>
<evidence type="ECO:0000256" key="1">
    <source>
        <dbReference type="SAM" id="SignalP"/>
    </source>
</evidence>
<feature type="signal peptide" evidence="1">
    <location>
        <begin position="1"/>
        <end position="19"/>
    </location>
</feature>
<feature type="chain" id="PRO_5006015111" description="RxLR-like protein" evidence="1">
    <location>
        <begin position="20"/>
        <end position="400"/>
    </location>
</feature>
<dbReference type="EMBL" id="CCYD01000810">
    <property type="protein sequence ID" value="CEG44163.1"/>
    <property type="molecule type" value="Genomic_DNA"/>
</dbReference>
<keyword evidence="3" id="KW-1185">Reference proteome</keyword>
<protein>
    <recommendedName>
        <fullName evidence="4">RxLR-like protein</fullName>
    </recommendedName>
</protein>
<evidence type="ECO:0000313" key="2">
    <source>
        <dbReference type="EMBL" id="CEG44163.1"/>
    </source>
</evidence>
<reference evidence="3" key="1">
    <citation type="submission" date="2014-09" db="EMBL/GenBank/DDBJ databases">
        <authorList>
            <person name="Sharma Rahul"/>
            <person name="Thines Marco"/>
        </authorList>
    </citation>
    <scope>NUCLEOTIDE SEQUENCE [LARGE SCALE GENOMIC DNA]</scope>
</reference>
<dbReference type="AlphaFoldDB" id="A0A0N7L6F9"/>
<dbReference type="Proteomes" id="UP000054928">
    <property type="component" value="Unassembled WGS sequence"/>
</dbReference>
<dbReference type="GeneID" id="36409476"/>
<proteinExistence type="predicted"/>
<dbReference type="RefSeq" id="XP_024580532.1">
    <property type="nucleotide sequence ID" value="XM_024730234.1"/>
</dbReference>
<organism evidence="2 3">
    <name type="scientific">Plasmopara halstedii</name>
    <name type="common">Downy mildew of sunflower</name>
    <dbReference type="NCBI Taxonomy" id="4781"/>
    <lineage>
        <taxon>Eukaryota</taxon>
        <taxon>Sar</taxon>
        <taxon>Stramenopiles</taxon>
        <taxon>Oomycota</taxon>
        <taxon>Peronosporomycetes</taxon>
        <taxon>Peronosporales</taxon>
        <taxon>Peronosporaceae</taxon>
        <taxon>Plasmopara</taxon>
    </lineage>
</organism>
<keyword evidence="1" id="KW-0732">Signal</keyword>
<accession>A0A0N7L6F9</accession>